<accession>A0AAD2VSB6</accession>
<dbReference type="InterPro" id="IPR001173">
    <property type="entry name" value="Glyco_trans_2-like"/>
</dbReference>
<evidence type="ECO:0000259" key="1">
    <source>
        <dbReference type="Pfam" id="PF00535"/>
    </source>
</evidence>
<evidence type="ECO:0000313" key="3">
    <source>
        <dbReference type="EMBL" id="EMR4590564.1"/>
    </source>
</evidence>
<dbReference type="EMBL" id="ABEXCJ040000005">
    <property type="protein sequence ID" value="ELR5218377.1"/>
    <property type="molecule type" value="Genomic_DNA"/>
</dbReference>
<dbReference type="RefSeq" id="WP_215981704.1">
    <property type="nucleotide sequence ID" value="NZ_CP076406.1"/>
</dbReference>
<gene>
    <name evidence="3" type="ORF">M0K77_002902</name>
    <name evidence="2" type="ORF">M0K77_RS14510</name>
</gene>
<protein>
    <submittedName>
        <fullName evidence="2">Glycosyltransferase family 2 protein</fullName>
    </submittedName>
</protein>
<sequence length="339" mass="40078">MNKQHILIDKSHPREKPLVSIIIPVYNSSGFILDTINSIVAPDDYHIEIIVVDDGSTDNTLDLLNEYFKLNQLIKIISVPNGGVSRARNIGIEYSEGEFICFLDSDDQLETEFFPILISNARKNNVDVQLCGYYKHYKNSIDKQPSLYYDDHLLAKYLSGEISFHIGSMIIKKKFIDYHNIRFNEKLFFAEDILFICQLLTLAKCKMSLDYLYHHNYRQGSLTTSMWSEKDYLHDIFAMETLSEIIQKSYDGKDKKEVFNLLKNNVLDRKLRYIWKLFLNKRYDKLKELYENNFLSKEDCIELNKLSGKYKKRVRVFQLNNVTLWKIIRLLNFKKVRLM</sequence>
<dbReference type="PANTHER" id="PTHR22916:SF3">
    <property type="entry name" value="UDP-GLCNAC:BETAGAL BETA-1,3-N-ACETYLGLUCOSAMINYLTRANSFERASE-LIKE PROTEIN 1"/>
    <property type="match status" value="1"/>
</dbReference>
<dbReference type="PANTHER" id="PTHR22916">
    <property type="entry name" value="GLYCOSYLTRANSFERASE"/>
    <property type="match status" value="1"/>
</dbReference>
<dbReference type="Pfam" id="PF00535">
    <property type="entry name" value="Glycos_transf_2"/>
    <property type="match status" value="1"/>
</dbReference>
<dbReference type="AlphaFoldDB" id="A0AAD2VSB6"/>
<organism evidence="2">
    <name type="scientific">Providencia rettgeri</name>
    <dbReference type="NCBI Taxonomy" id="587"/>
    <lineage>
        <taxon>Bacteria</taxon>
        <taxon>Pseudomonadati</taxon>
        <taxon>Pseudomonadota</taxon>
        <taxon>Gammaproteobacteria</taxon>
        <taxon>Enterobacterales</taxon>
        <taxon>Morganellaceae</taxon>
        <taxon>Providencia</taxon>
    </lineage>
</organism>
<comment type="caution">
    <text evidence="2">The sequence shown here is derived from an EMBL/GenBank/DDBJ whole genome shotgun (WGS) entry which is preliminary data.</text>
</comment>
<dbReference type="EMBL" id="ABEXCJ050000005">
    <property type="protein sequence ID" value="EMR4590564.1"/>
    <property type="molecule type" value="Genomic_DNA"/>
</dbReference>
<proteinExistence type="predicted"/>
<name>A0AAD2VSB6_PRORE</name>
<evidence type="ECO:0000313" key="2">
    <source>
        <dbReference type="EMBL" id="ELR5218377.1"/>
    </source>
</evidence>
<dbReference type="GO" id="GO:0016758">
    <property type="term" value="F:hexosyltransferase activity"/>
    <property type="evidence" value="ECO:0007669"/>
    <property type="project" value="UniProtKB-ARBA"/>
</dbReference>
<reference evidence="2" key="1">
    <citation type="submission" date="2023-10" db="EMBL/GenBank/DDBJ databases">
        <authorList>
            <consortium name="Clinical and Environmental Microbiology Branch: Whole genome sequencing antimicrobial resistance pathogens in the healthcare setting"/>
        </authorList>
    </citation>
    <scope>NUCLEOTIDE SEQUENCE</scope>
    <source>
        <strain evidence="2">2020QW-00022</strain>
    </source>
</reference>
<feature type="domain" description="Glycosyltransferase 2-like" evidence="1">
    <location>
        <begin position="20"/>
        <end position="171"/>
    </location>
</feature>